<comment type="subcellular location">
    <subcellularLocation>
        <location evidence="1">Membrane</location>
        <topology evidence="1">Multi-pass membrane protein</topology>
    </subcellularLocation>
</comment>
<evidence type="ECO:0000256" key="2">
    <source>
        <dbReference type="ARBA" id="ARBA00022448"/>
    </source>
</evidence>
<organism evidence="7">
    <name type="scientific">bioreactor metagenome</name>
    <dbReference type="NCBI Taxonomy" id="1076179"/>
    <lineage>
        <taxon>unclassified sequences</taxon>
        <taxon>metagenomes</taxon>
        <taxon>ecological metagenomes</taxon>
    </lineage>
</organism>
<keyword evidence="4 6" id="KW-1133">Transmembrane helix</keyword>
<dbReference type="PANTHER" id="PTHR34975:SF2">
    <property type="entry name" value="SPORE GERMINATION PROTEIN A2"/>
    <property type="match status" value="1"/>
</dbReference>
<dbReference type="EMBL" id="VSSQ01068740">
    <property type="protein sequence ID" value="MPN20882.1"/>
    <property type="molecule type" value="Genomic_DNA"/>
</dbReference>
<dbReference type="GO" id="GO:0009847">
    <property type="term" value="P:spore germination"/>
    <property type="evidence" value="ECO:0007669"/>
    <property type="project" value="InterPro"/>
</dbReference>
<feature type="transmembrane region" description="Helical" evidence="6">
    <location>
        <begin position="43"/>
        <end position="76"/>
    </location>
</feature>
<evidence type="ECO:0000256" key="3">
    <source>
        <dbReference type="ARBA" id="ARBA00022692"/>
    </source>
</evidence>
<dbReference type="InterPro" id="IPR004761">
    <property type="entry name" value="Spore_GerAB"/>
</dbReference>
<feature type="transmembrane region" description="Helical" evidence="6">
    <location>
        <begin position="163"/>
        <end position="182"/>
    </location>
</feature>
<evidence type="ECO:0000256" key="6">
    <source>
        <dbReference type="SAM" id="Phobius"/>
    </source>
</evidence>
<keyword evidence="3 6" id="KW-0812">Transmembrane</keyword>
<accession>A0A645G4K0</accession>
<evidence type="ECO:0000256" key="1">
    <source>
        <dbReference type="ARBA" id="ARBA00004141"/>
    </source>
</evidence>
<name>A0A645G4K0_9ZZZZ</name>
<reference evidence="7" key="1">
    <citation type="submission" date="2019-08" db="EMBL/GenBank/DDBJ databases">
        <authorList>
            <person name="Kucharzyk K."/>
            <person name="Murdoch R.W."/>
            <person name="Higgins S."/>
            <person name="Loffler F."/>
        </authorList>
    </citation>
    <scope>NUCLEOTIDE SEQUENCE</scope>
</reference>
<protein>
    <recommendedName>
        <fullName evidence="8">Spore germination protein YndE</fullName>
    </recommendedName>
</protein>
<comment type="caution">
    <text evidence="7">The sequence shown here is derived from an EMBL/GenBank/DDBJ whole genome shotgun (WGS) entry which is preliminary data.</text>
</comment>
<evidence type="ECO:0000313" key="7">
    <source>
        <dbReference type="EMBL" id="MPN20882.1"/>
    </source>
</evidence>
<sequence length="198" mass="22538">MLYDGIAPVAHGALLTFIFPMTYVVGFLTVLPLQKDKNSFYKVFLFGLLIGALILFVIYIGVILVLGPYNAASFYYPSYIKVSMINIGNFLQRLDILTAVVYVCGIFIQTCVFLMGACKGFAKLFAFSDYRFIVWPIAILAITLAHYEPGSVMHYFEYGTQVWPYYILLYETVFPFLVWVVAEIKVRIAKKRRAVPES</sequence>
<proteinExistence type="predicted"/>
<feature type="transmembrane region" description="Helical" evidence="6">
    <location>
        <begin position="96"/>
        <end position="118"/>
    </location>
</feature>
<dbReference type="GO" id="GO:0016020">
    <property type="term" value="C:membrane"/>
    <property type="evidence" value="ECO:0007669"/>
    <property type="project" value="UniProtKB-SubCell"/>
</dbReference>
<keyword evidence="5 6" id="KW-0472">Membrane</keyword>
<evidence type="ECO:0000256" key="4">
    <source>
        <dbReference type="ARBA" id="ARBA00022989"/>
    </source>
</evidence>
<dbReference type="Pfam" id="PF03845">
    <property type="entry name" value="Spore_permease"/>
    <property type="match status" value="1"/>
</dbReference>
<evidence type="ECO:0000256" key="5">
    <source>
        <dbReference type="ARBA" id="ARBA00023136"/>
    </source>
</evidence>
<dbReference type="PANTHER" id="PTHR34975">
    <property type="entry name" value="SPORE GERMINATION PROTEIN A2"/>
    <property type="match status" value="1"/>
</dbReference>
<gene>
    <name evidence="7" type="ORF">SDC9_168261</name>
</gene>
<evidence type="ECO:0008006" key="8">
    <source>
        <dbReference type="Google" id="ProtNLM"/>
    </source>
</evidence>
<dbReference type="AlphaFoldDB" id="A0A645G4K0"/>
<feature type="transmembrane region" description="Helical" evidence="6">
    <location>
        <begin position="130"/>
        <end position="147"/>
    </location>
</feature>
<feature type="transmembrane region" description="Helical" evidence="6">
    <location>
        <begin position="12"/>
        <end position="31"/>
    </location>
</feature>
<keyword evidence="2" id="KW-0813">Transport</keyword>